<comment type="similarity">
    <text evidence="5">Belongs to the AAA ATPase family.</text>
</comment>
<dbReference type="EMBL" id="GBHO01025774">
    <property type="protein sequence ID" value="JAG17830.1"/>
    <property type="molecule type" value="Transcribed_RNA"/>
</dbReference>
<reference evidence="8" key="2">
    <citation type="submission" date="2014-07" db="EMBL/GenBank/DDBJ databases">
        <authorList>
            <person name="Hull J."/>
        </authorList>
    </citation>
    <scope>NUCLEOTIDE SEQUENCE</scope>
</reference>
<accession>A0A0A9XL29</accession>
<keyword evidence="3 5" id="KW-0067">ATP-binding</keyword>
<dbReference type="Gene3D" id="3.40.50.300">
    <property type="entry name" value="P-loop containing nucleotide triphosphate hydrolases"/>
    <property type="match status" value="1"/>
</dbReference>
<evidence type="ECO:0000259" key="7">
    <source>
        <dbReference type="Pfam" id="PF00004"/>
    </source>
</evidence>
<dbReference type="GO" id="GO:0005741">
    <property type="term" value="C:mitochondrial outer membrane"/>
    <property type="evidence" value="ECO:0007669"/>
    <property type="project" value="TreeGrafter"/>
</dbReference>
<sequence>MSYWDGYTSTGGERVMVLGATNRPYDLDEAILRRMPQQIFFGLPDAGERESILRIYLPRDRIDPTILPTIYSHLAKLTDEYNGSDLKEFCKCAAMQPMREYARQYRGKHLSKAYSCDDSAISLDRPKLRLLQLHDFQHALERIKPTGREAMDHLKGLYIKQLGSGGAFSSLQSTSHNPLGAYVVADNPDSPDGVPHPDHVPTQPSTPLSKPQGVSKPRISAKNLLKHSKQFRIKSEDLDSDGTITNSGLEKLYHFMNYV</sequence>
<dbReference type="InterPro" id="IPR051701">
    <property type="entry name" value="Mito_OM_Translocase_MSP1"/>
</dbReference>
<organism evidence="8">
    <name type="scientific">Lygus hesperus</name>
    <name type="common">Western plant bug</name>
    <dbReference type="NCBI Taxonomy" id="30085"/>
    <lineage>
        <taxon>Eukaryota</taxon>
        <taxon>Metazoa</taxon>
        <taxon>Ecdysozoa</taxon>
        <taxon>Arthropoda</taxon>
        <taxon>Hexapoda</taxon>
        <taxon>Insecta</taxon>
        <taxon>Pterygota</taxon>
        <taxon>Neoptera</taxon>
        <taxon>Paraneoptera</taxon>
        <taxon>Hemiptera</taxon>
        <taxon>Heteroptera</taxon>
        <taxon>Panheteroptera</taxon>
        <taxon>Cimicomorpha</taxon>
        <taxon>Miridae</taxon>
        <taxon>Mirini</taxon>
        <taxon>Lygus</taxon>
    </lineage>
</organism>
<dbReference type="InterPro" id="IPR027417">
    <property type="entry name" value="P-loop_NTPase"/>
</dbReference>
<dbReference type="Pfam" id="PF00004">
    <property type="entry name" value="AAA"/>
    <property type="match status" value="1"/>
</dbReference>
<evidence type="ECO:0000256" key="4">
    <source>
        <dbReference type="ARBA" id="ARBA00023128"/>
    </source>
</evidence>
<keyword evidence="2 5" id="KW-0547">Nucleotide-binding</keyword>
<reference evidence="8" key="1">
    <citation type="journal article" date="2014" name="PLoS ONE">
        <title>Transcriptome-Based Identification of ABC Transporters in the Western Tarnished Plant Bug Lygus hesperus.</title>
        <authorList>
            <person name="Hull J.J."/>
            <person name="Chaney K."/>
            <person name="Geib S.M."/>
            <person name="Fabrick J.A."/>
            <person name="Brent C.S."/>
            <person name="Walsh D."/>
            <person name="Lavine L.C."/>
        </authorList>
    </citation>
    <scope>NUCLEOTIDE SEQUENCE</scope>
</reference>
<evidence type="ECO:0000313" key="9">
    <source>
        <dbReference type="EMBL" id="JAQ04470.1"/>
    </source>
</evidence>
<dbReference type="Gene3D" id="1.10.8.60">
    <property type="match status" value="1"/>
</dbReference>
<dbReference type="GO" id="GO:0016887">
    <property type="term" value="F:ATP hydrolysis activity"/>
    <property type="evidence" value="ECO:0007669"/>
    <property type="project" value="InterPro"/>
</dbReference>
<keyword evidence="4" id="KW-0496">Mitochondrion</keyword>
<dbReference type="PROSITE" id="PS00674">
    <property type="entry name" value="AAA"/>
    <property type="match status" value="1"/>
</dbReference>
<dbReference type="PANTHER" id="PTHR45644">
    <property type="entry name" value="AAA ATPASE, PUTATIVE (AFU_ORTHOLOGUE AFUA_2G12920)-RELATED-RELATED"/>
    <property type="match status" value="1"/>
</dbReference>
<evidence type="ECO:0000256" key="1">
    <source>
        <dbReference type="ARBA" id="ARBA00004173"/>
    </source>
</evidence>
<feature type="region of interest" description="Disordered" evidence="6">
    <location>
        <begin position="184"/>
        <end position="216"/>
    </location>
</feature>
<dbReference type="AlphaFoldDB" id="A0A0A9XL29"/>
<evidence type="ECO:0000313" key="8">
    <source>
        <dbReference type="EMBL" id="JAG17830.1"/>
    </source>
</evidence>
<comment type="subcellular location">
    <subcellularLocation>
        <location evidence="1">Mitochondrion</location>
    </subcellularLocation>
</comment>
<evidence type="ECO:0000256" key="2">
    <source>
        <dbReference type="ARBA" id="ARBA00022741"/>
    </source>
</evidence>
<evidence type="ECO:0000256" key="6">
    <source>
        <dbReference type="SAM" id="MobiDB-lite"/>
    </source>
</evidence>
<dbReference type="EMBL" id="GDHC01014159">
    <property type="protein sequence ID" value="JAQ04470.1"/>
    <property type="molecule type" value="Transcribed_RNA"/>
</dbReference>
<dbReference type="InterPro" id="IPR003960">
    <property type="entry name" value="ATPase_AAA_CS"/>
</dbReference>
<protein>
    <submittedName>
        <fullName evidence="8">ATPase family AAA domain-containing protein 1-A</fullName>
    </submittedName>
</protein>
<dbReference type="GO" id="GO:0005524">
    <property type="term" value="F:ATP binding"/>
    <property type="evidence" value="ECO:0007669"/>
    <property type="project" value="UniProtKB-KW"/>
</dbReference>
<proteinExistence type="inferred from homology"/>
<reference evidence="9" key="3">
    <citation type="journal article" date="2016" name="Gigascience">
        <title>De novo construction of an expanded transcriptome assembly for the western tarnished plant bug, Lygus hesperus.</title>
        <authorList>
            <person name="Tassone E.E."/>
            <person name="Geib S.M."/>
            <person name="Hall B."/>
            <person name="Fabrick J.A."/>
            <person name="Brent C.S."/>
            <person name="Hull J.J."/>
        </authorList>
    </citation>
    <scope>NUCLEOTIDE SEQUENCE</scope>
</reference>
<feature type="domain" description="ATPase AAA-type core" evidence="7">
    <location>
        <begin position="3"/>
        <end position="43"/>
    </location>
</feature>
<dbReference type="SUPFAM" id="SSF52540">
    <property type="entry name" value="P-loop containing nucleoside triphosphate hydrolases"/>
    <property type="match status" value="1"/>
</dbReference>
<evidence type="ECO:0000256" key="5">
    <source>
        <dbReference type="RuleBase" id="RU003651"/>
    </source>
</evidence>
<evidence type="ECO:0000256" key="3">
    <source>
        <dbReference type="ARBA" id="ARBA00022840"/>
    </source>
</evidence>
<name>A0A0A9XL29_LYGHE</name>
<dbReference type="InterPro" id="IPR003959">
    <property type="entry name" value="ATPase_AAA_core"/>
</dbReference>
<gene>
    <name evidence="8" type="primary">atad1a_0</name>
    <name evidence="8" type="ORF">CM83_101688</name>
    <name evidence="9" type="ORF">g.10347</name>
</gene>